<evidence type="ECO:0000313" key="4">
    <source>
        <dbReference type="Proteomes" id="UP001225605"/>
    </source>
</evidence>
<dbReference type="Pfam" id="PF19956">
    <property type="entry name" value="EAD2"/>
    <property type="match status" value="1"/>
</dbReference>
<feature type="domain" description="Effector-associated" evidence="2">
    <location>
        <begin position="5"/>
        <end position="86"/>
    </location>
</feature>
<dbReference type="Proteomes" id="UP001225605">
    <property type="component" value="Unassembled WGS sequence"/>
</dbReference>
<gene>
    <name evidence="3" type="ORF">CKY47_16665</name>
</gene>
<reference evidence="3 4" key="1">
    <citation type="submission" date="2017-06" db="EMBL/GenBank/DDBJ databases">
        <title>Cultured bacterium strain Saccharothrix yanglingensis Hhs.015.</title>
        <authorList>
            <person name="Xia Y."/>
        </authorList>
    </citation>
    <scope>NUCLEOTIDE SEQUENCE [LARGE SCALE GENOMIC DNA]</scope>
    <source>
        <strain evidence="3 4">Hhs.015</strain>
    </source>
</reference>
<evidence type="ECO:0000313" key="3">
    <source>
        <dbReference type="EMBL" id="MDQ2585583.1"/>
    </source>
</evidence>
<dbReference type="InterPro" id="IPR045431">
    <property type="entry name" value="EAD2"/>
</dbReference>
<organism evidence="3 4">
    <name type="scientific">Saccharothrix yanglingensis</name>
    <dbReference type="NCBI Taxonomy" id="659496"/>
    <lineage>
        <taxon>Bacteria</taxon>
        <taxon>Bacillati</taxon>
        <taxon>Actinomycetota</taxon>
        <taxon>Actinomycetes</taxon>
        <taxon>Pseudonocardiales</taxon>
        <taxon>Pseudonocardiaceae</taxon>
        <taxon>Saccharothrix</taxon>
    </lineage>
</organism>
<feature type="region of interest" description="Disordered" evidence="1">
    <location>
        <begin position="146"/>
        <end position="218"/>
    </location>
</feature>
<sequence>MMPLVEALRRIPAVADHSGRALVVRMPAEELRGHLPVEDHEYPVGHLFSIAGVCSRRPERLTALLRVVESVERGSRPTAARRDLVRGMTTLELWSPETRAELFALLSGVVVPDIEHVHLVVGGSPAARVRTELAVRLHRRADRQAAAPGCRPSCTRRTGRSGRAPRPPRTGRSPARCSSSGARGWRVTRTGCGTGAGSTSRAVGTRCAARTSSATWTR</sequence>
<keyword evidence="4" id="KW-1185">Reference proteome</keyword>
<dbReference type="EMBL" id="NSDM01000006">
    <property type="protein sequence ID" value="MDQ2585583.1"/>
    <property type="molecule type" value="Genomic_DNA"/>
</dbReference>
<comment type="caution">
    <text evidence="3">The sequence shown here is derived from an EMBL/GenBank/DDBJ whole genome shotgun (WGS) entry which is preliminary data.</text>
</comment>
<protein>
    <recommendedName>
        <fullName evidence="2">Effector-associated domain-containing protein</fullName>
    </recommendedName>
</protein>
<proteinExistence type="predicted"/>
<evidence type="ECO:0000259" key="2">
    <source>
        <dbReference type="Pfam" id="PF19956"/>
    </source>
</evidence>
<name>A0ABU0X0C5_9PSEU</name>
<accession>A0ABU0X0C5</accession>
<evidence type="ECO:0000256" key="1">
    <source>
        <dbReference type="SAM" id="MobiDB-lite"/>
    </source>
</evidence>